<dbReference type="EMBL" id="BAABJQ010000034">
    <property type="protein sequence ID" value="GAA5198714.1"/>
    <property type="molecule type" value="Genomic_DNA"/>
</dbReference>
<comment type="caution">
    <text evidence="8">The sequence shown here is derived from an EMBL/GenBank/DDBJ whole genome shotgun (WGS) entry which is preliminary data.</text>
</comment>
<name>A0ABP9SMY6_9ACTN</name>
<dbReference type="Pfam" id="PF00067">
    <property type="entry name" value="p450"/>
    <property type="match status" value="1"/>
</dbReference>
<evidence type="ECO:0000256" key="7">
    <source>
        <dbReference type="RuleBase" id="RU000461"/>
    </source>
</evidence>
<reference evidence="9" key="1">
    <citation type="journal article" date="2019" name="Int. J. Syst. Evol. Microbiol.">
        <title>The Global Catalogue of Microorganisms (GCM) 10K type strain sequencing project: providing services to taxonomists for standard genome sequencing and annotation.</title>
        <authorList>
            <consortium name="The Broad Institute Genomics Platform"/>
            <consortium name="The Broad Institute Genome Sequencing Center for Infectious Disease"/>
            <person name="Wu L."/>
            <person name="Ma J."/>
        </authorList>
    </citation>
    <scope>NUCLEOTIDE SEQUENCE [LARGE SCALE GENOMIC DNA]</scope>
    <source>
        <strain evidence="9">JCM 18304</strain>
    </source>
</reference>
<keyword evidence="3 7" id="KW-0479">Metal-binding</keyword>
<dbReference type="CDD" id="cd20620">
    <property type="entry name" value="CYP132-like"/>
    <property type="match status" value="1"/>
</dbReference>
<dbReference type="InterPro" id="IPR001128">
    <property type="entry name" value="Cyt_P450"/>
</dbReference>
<evidence type="ECO:0000256" key="1">
    <source>
        <dbReference type="ARBA" id="ARBA00010617"/>
    </source>
</evidence>
<comment type="similarity">
    <text evidence="1 7">Belongs to the cytochrome P450 family.</text>
</comment>
<evidence type="ECO:0000256" key="6">
    <source>
        <dbReference type="ARBA" id="ARBA00023033"/>
    </source>
</evidence>
<dbReference type="PRINTS" id="PR00463">
    <property type="entry name" value="EP450I"/>
</dbReference>
<dbReference type="Proteomes" id="UP001501570">
    <property type="component" value="Unassembled WGS sequence"/>
</dbReference>
<evidence type="ECO:0000256" key="5">
    <source>
        <dbReference type="ARBA" id="ARBA00023004"/>
    </source>
</evidence>
<organism evidence="8 9">
    <name type="scientific">Rugosimonospora acidiphila</name>
    <dbReference type="NCBI Taxonomy" id="556531"/>
    <lineage>
        <taxon>Bacteria</taxon>
        <taxon>Bacillati</taxon>
        <taxon>Actinomycetota</taxon>
        <taxon>Actinomycetes</taxon>
        <taxon>Micromonosporales</taxon>
        <taxon>Micromonosporaceae</taxon>
        <taxon>Rugosimonospora</taxon>
    </lineage>
</organism>
<evidence type="ECO:0000313" key="9">
    <source>
        <dbReference type="Proteomes" id="UP001501570"/>
    </source>
</evidence>
<keyword evidence="6 7" id="KW-0503">Monooxygenase</keyword>
<dbReference type="InterPro" id="IPR017972">
    <property type="entry name" value="Cyt_P450_CS"/>
</dbReference>
<dbReference type="SUPFAM" id="SSF48264">
    <property type="entry name" value="Cytochrome P450"/>
    <property type="match status" value="1"/>
</dbReference>
<keyword evidence="5 7" id="KW-0408">Iron</keyword>
<accession>A0ABP9SMY6</accession>
<dbReference type="PROSITE" id="PS00086">
    <property type="entry name" value="CYTOCHROME_P450"/>
    <property type="match status" value="1"/>
</dbReference>
<proteinExistence type="inferred from homology"/>
<sequence length="463" mass="51106">MTVPRVQGGRLAALRQMRGDPLGFFTRARRECGVIARLPVPGRLYLVSDPDAIHRGLTATGRDYAKGQGRSRDPDRAGFQPLQRILGQGLLTSAGPLWRRQRRLIQPMFHHARIAQYCEVFADLAERTGAGWRDGEVRDVHADMTELTLAIVARTVFDIDLDAAIVAQIQQWLGANMATARRGANLPLMRYLDLLPLPSTRRWNADRRALDAMIHELIANRRAAAGSGNDLLGLLLEARDADTGEAMPDGQVRDEAVTLLLAGHETTANALAWSLHLLGTHPPAQERLRAELDEVLAGRRPGAADLPRLPYATAVLREAMRLYPPAWVVARRLLTAQEVCGHRLRAGSVLVFSSWVMHRDARWWPEPERFRPERWLEGPSGRPRYAYFPFGGGPRQCIGNAFAEAEGALALATLCRHWRFTPASDAPVSPQPLVTLRPRSGVPMTVHSVNARRATDGGQASGG</sequence>
<dbReference type="PRINTS" id="PR00385">
    <property type="entry name" value="P450"/>
</dbReference>
<keyword evidence="9" id="KW-1185">Reference proteome</keyword>
<gene>
    <name evidence="8" type="ORF">GCM10023322_72730</name>
</gene>
<evidence type="ECO:0000313" key="8">
    <source>
        <dbReference type="EMBL" id="GAA5198714.1"/>
    </source>
</evidence>
<evidence type="ECO:0000256" key="4">
    <source>
        <dbReference type="ARBA" id="ARBA00023002"/>
    </source>
</evidence>
<evidence type="ECO:0000256" key="3">
    <source>
        <dbReference type="ARBA" id="ARBA00022723"/>
    </source>
</evidence>
<dbReference type="RefSeq" id="WP_345637580.1">
    <property type="nucleotide sequence ID" value="NZ_BAABJQ010000034.1"/>
</dbReference>
<protein>
    <submittedName>
        <fullName evidence="8">Cytochrome P450</fullName>
    </submittedName>
</protein>
<keyword evidence="4 7" id="KW-0560">Oxidoreductase</keyword>
<dbReference type="Gene3D" id="1.10.630.10">
    <property type="entry name" value="Cytochrome P450"/>
    <property type="match status" value="1"/>
</dbReference>
<dbReference type="InterPro" id="IPR002401">
    <property type="entry name" value="Cyt_P450_E_grp-I"/>
</dbReference>
<evidence type="ECO:0000256" key="2">
    <source>
        <dbReference type="ARBA" id="ARBA00022617"/>
    </source>
</evidence>
<dbReference type="PANTHER" id="PTHR24291:SF50">
    <property type="entry name" value="BIFUNCTIONAL ALBAFLAVENONE MONOOXYGENASE_TERPENE SYNTHASE"/>
    <property type="match status" value="1"/>
</dbReference>
<dbReference type="PANTHER" id="PTHR24291">
    <property type="entry name" value="CYTOCHROME P450 FAMILY 4"/>
    <property type="match status" value="1"/>
</dbReference>
<keyword evidence="2 7" id="KW-0349">Heme</keyword>
<dbReference type="InterPro" id="IPR036396">
    <property type="entry name" value="Cyt_P450_sf"/>
</dbReference>
<dbReference type="InterPro" id="IPR050196">
    <property type="entry name" value="Cytochrome_P450_Monoox"/>
</dbReference>